<dbReference type="AlphaFoldDB" id="A0A1F6DMH5"/>
<gene>
    <name evidence="1" type="ORF">A3C19_03110</name>
</gene>
<accession>A0A1F6DMH5</accession>
<reference evidence="1 2" key="1">
    <citation type="journal article" date="2016" name="Nat. Commun.">
        <title>Thousands of microbial genomes shed light on interconnected biogeochemical processes in an aquifer system.</title>
        <authorList>
            <person name="Anantharaman K."/>
            <person name="Brown C.T."/>
            <person name="Hug L.A."/>
            <person name="Sharon I."/>
            <person name="Castelle C.J."/>
            <person name="Probst A.J."/>
            <person name="Thomas B.C."/>
            <person name="Singh A."/>
            <person name="Wilkins M.J."/>
            <person name="Karaoz U."/>
            <person name="Brodie E.L."/>
            <person name="Williams K.H."/>
            <person name="Hubbard S.S."/>
            <person name="Banfield J.F."/>
        </authorList>
    </citation>
    <scope>NUCLEOTIDE SEQUENCE [LARGE SCALE GENOMIC DNA]</scope>
</reference>
<evidence type="ECO:0000313" key="1">
    <source>
        <dbReference type="EMBL" id="OGG62232.1"/>
    </source>
</evidence>
<protein>
    <submittedName>
        <fullName evidence="1">Uncharacterized protein</fullName>
    </submittedName>
</protein>
<name>A0A1F6DMH5_9BACT</name>
<comment type="caution">
    <text evidence="1">The sequence shown here is derived from an EMBL/GenBank/DDBJ whole genome shotgun (WGS) entry which is preliminary data.</text>
</comment>
<dbReference type="EMBL" id="MFLI01000011">
    <property type="protein sequence ID" value="OGG62232.1"/>
    <property type="molecule type" value="Genomic_DNA"/>
</dbReference>
<dbReference type="Proteomes" id="UP000178532">
    <property type="component" value="Unassembled WGS sequence"/>
</dbReference>
<evidence type="ECO:0000313" key="2">
    <source>
        <dbReference type="Proteomes" id="UP000178532"/>
    </source>
</evidence>
<proteinExistence type="predicted"/>
<organism evidence="1 2">
    <name type="scientific">Candidatus Kaiserbacteria bacterium RIFCSPHIGHO2_02_FULL_54_22</name>
    <dbReference type="NCBI Taxonomy" id="1798495"/>
    <lineage>
        <taxon>Bacteria</taxon>
        <taxon>Candidatus Kaiseribacteriota</taxon>
    </lineage>
</organism>
<sequence length="154" mass="18120">MLTIGAWGINPTFLDFLEQLNNKKEGEPLINWQESLDFLIVFIGDGDCRRYSLGGWFCPFVDTIVKMYPKEGEDPFAGFEMSGGIQGFLRHHYKLLLGDQYEEFKIRHNRERYEYHASELLERWLKECPATKPEQVERIKKALERQNPSIHIPL</sequence>